<accession>A0A0J6YBU5</accession>
<organism evidence="2 3">
    <name type="scientific">Coccidioides immitis RMSCC 2394</name>
    <dbReference type="NCBI Taxonomy" id="404692"/>
    <lineage>
        <taxon>Eukaryota</taxon>
        <taxon>Fungi</taxon>
        <taxon>Dikarya</taxon>
        <taxon>Ascomycota</taxon>
        <taxon>Pezizomycotina</taxon>
        <taxon>Eurotiomycetes</taxon>
        <taxon>Eurotiomycetidae</taxon>
        <taxon>Onygenales</taxon>
        <taxon>Onygenaceae</taxon>
        <taxon>Coccidioides</taxon>
    </lineage>
</organism>
<protein>
    <recommendedName>
        <fullName evidence="4">RRM domain-containing protein</fullName>
    </recommendedName>
</protein>
<reference evidence="3" key="1">
    <citation type="journal article" date="2010" name="Genome Res.">
        <title>Population genomic sequencing of Coccidioides fungi reveals recent hybridization and transposon control.</title>
        <authorList>
            <person name="Neafsey D.E."/>
            <person name="Barker B.M."/>
            <person name="Sharpton T.J."/>
            <person name="Stajich J.E."/>
            <person name="Park D.J."/>
            <person name="Whiston E."/>
            <person name="Hung C.-Y."/>
            <person name="McMahan C."/>
            <person name="White J."/>
            <person name="Sykes S."/>
            <person name="Heiman D."/>
            <person name="Young S."/>
            <person name="Zeng Q."/>
            <person name="Abouelleil A."/>
            <person name="Aftuck L."/>
            <person name="Bessette D."/>
            <person name="Brown A."/>
            <person name="FitzGerald M."/>
            <person name="Lui A."/>
            <person name="Macdonald J.P."/>
            <person name="Priest M."/>
            <person name="Orbach M.J."/>
            <person name="Galgiani J.N."/>
            <person name="Kirkland T.N."/>
            <person name="Cole G.T."/>
            <person name="Birren B.W."/>
            <person name="Henn M.R."/>
            <person name="Taylor J.W."/>
            <person name="Rounsley S.D."/>
        </authorList>
    </citation>
    <scope>NUCLEOTIDE SEQUENCE [LARGE SCALE GENOMIC DNA]</scope>
    <source>
        <strain evidence="3">RMSCC 2394</strain>
    </source>
</reference>
<dbReference type="Gene3D" id="3.30.70.330">
    <property type="match status" value="1"/>
</dbReference>
<dbReference type="Proteomes" id="UP000054565">
    <property type="component" value="Unassembled WGS sequence"/>
</dbReference>
<evidence type="ECO:0000313" key="2">
    <source>
        <dbReference type="EMBL" id="KMP06221.1"/>
    </source>
</evidence>
<evidence type="ECO:0008006" key="4">
    <source>
        <dbReference type="Google" id="ProtNLM"/>
    </source>
</evidence>
<proteinExistence type="predicted"/>
<feature type="region of interest" description="Disordered" evidence="1">
    <location>
        <begin position="1"/>
        <end position="83"/>
    </location>
</feature>
<evidence type="ECO:0000256" key="1">
    <source>
        <dbReference type="SAM" id="MobiDB-lite"/>
    </source>
</evidence>
<dbReference type="InterPro" id="IPR012677">
    <property type="entry name" value="Nucleotide-bd_a/b_plait_sf"/>
</dbReference>
<dbReference type="InterPro" id="IPR035979">
    <property type="entry name" value="RBD_domain_sf"/>
</dbReference>
<evidence type="ECO:0000313" key="3">
    <source>
        <dbReference type="Proteomes" id="UP000054565"/>
    </source>
</evidence>
<dbReference type="STRING" id="404692.A0A0J6YBU5"/>
<dbReference type="OrthoDB" id="5374349at2759"/>
<gene>
    <name evidence="2" type="ORF">CIRG_05902</name>
</gene>
<feature type="compositionally biased region" description="Basic and acidic residues" evidence="1">
    <location>
        <begin position="51"/>
        <end position="63"/>
    </location>
</feature>
<feature type="compositionally biased region" description="Low complexity" evidence="1">
    <location>
        <begin position="65"/>
        <end position="74"/>
    </location>
</feature>
<name>A0A0J6YBU5_COCIT</name>
<dbReference type="SUPFAM" id="SSF54928">
    <property type="entry name" value="RNA-binding domain, RBD"/>
    <property type="match status" value="1"/>
</dbReference>
<sequence>MAAKKKDSTKNAPSFEEIIHAARDRRRKQASTDKFFSKVRSENAPAAKRPAQKEAPSRIEKRTATRGARATRNAEPARTTHTRTADIPRYTTREARLLSSALPDPDLSIKGRATGPTIVLGSNFAPGTTAEDIQSAFEPVGGRMLRCRLIATYPAVMAEMMFADRRGADDVVTKFNNQKADGRILHIRIKPEIT</sequence>
<dbReference type="CDD" id="cd00590">
    <property type="entry name" value="RRM_SF"/>
    <property type="match status" value="1"/>
</dbReference>
<dbReference type="EMBL" id="DS028096">
    <property type="protein sequence ID" value="KMP06221.1"/>
    <property type="molecule type" value="Genomic_DNA"/>
</dbReference>
<dbReference type="GO" id="GO:0003676">
    <property type="term" value="F:nucleic acid binding"/>
    <property type="evidence" value="ECO:0007669"/>
    <property type="project" value="InterPro"/>
</dbReference>
<dbReference type="AlphaFoldDB" id="A0A0J6YBU5"/>